<evidence type="ECO:0000313" key="4">
    <source>
        <dbReference type="EMBL" id="KAA1089956.1"/>
    </source>
</evidence>
<dbReference type="Proteomes" id="UP000325313">
    <property type="component" value="Unassembled WGS sequence"/>
</dbReference>
<sequence length="843" mass="94776">MESISIDDKILRICQELRTLPSVMTPKQFMQRYIESANSDIAYLRRYWAQSTGIDSTMELVSALRNEIKRTEVGRNAWSSFILQEAIDVASVQVAPRGNYPEGRFHSSSTVTQSFFTAEVKAGHEATLTQKDMPFIYNLLLGMLNAQGLASPGQDEEEALENHSPDEGLAAGLQGSPEEPMGMTYQHEAHGVDRAHQRRRRVVTTICSMLGFTLNRRNNALQLNNAVRFFACGVSERVHEYLNYLGLSSSRSTAMAALRTLSIEGERAIRAAMRAPPVISPTICIDNIDMEQHVHQPSVGMRSHTFRGTWGYIHLASKEVLDGLDPAELDLSVLHEAMQSVQGLEIQPHMFLPSPSEESYGITVIKSQIAKVLNDYIASPTDKSSATPIYPAPLEPISPKKPDLLMLKLMTASDNSAEGMGQVLESIMNQSGLSAGEFYSRLQPMDGDLGTVQNFNCLRSQRLPSAIPENRLDNVFFQLGASHTLWNIASNIFSHHFGNPQDTSDCGVWQHLEALGFPSEKAIQKKDFTLMINQMERVFEANVYYCLRVIMKTNTDKPNHQHVRIPTERWNSIVDQCYDRFFSPQARAAAATEGTCPKLRNTMLRMHDFSTVVEAKRSMKAGDVGRLMLIWKKWSLMAQALKGITNYSTYLPRMVLMLTVVLPPGLSKYMRHNLLMSPSGRAEHFVAKDYWLEIQNYWIKFLFNNNGTGTQIEQLRNVFSVNIFLLQRMFQSLRNDCGARLIHQSHHNSLPTRSLDMFVIMGNNRDLLAQYSTPRNGTAEVVTDTYTQGIQKMKTMIRDDPSMSKFKKHIHAQHHKETASDIDAGNAASPDHSDSEGTGSEDM</sequence>
<dbReference type="OrthoDB" id="5424058at2759"/>
<gene>
    <name evidence="3" type="ORF">PGT21_012403</name>
    <name evidence="4" type="ORF">PGTUg99_031314</name>
</gene>
<reference evidence="5 6" key="1">
    <citation type="submission" date="2019-05" db="EMBL/GenBank/DDBJ databases">
        <title>Emergence of the Ug99 lineage of the wheat stem rust pathogen through somatic hybridization.</title>
        <authorList>
            <person name="Li F."/>
            <person name="Upadhyaya N.M."/>
            <person name="Sperschneider J."/>
            <person name="Matny O."/>
            <person name="Nguyen-Phuc H."/>
            <person name="Mago R."/>
            <person name="Raley C."/>
            <person name="Miller M.E."/>
            <person name="Silverstein K.A.T."/>
            <person name="Henningsen E."/>
            <person name="Hirsch C.D."/>
            <person name="Visser B."/>
            <person name="Pretorius Z.A."/>
            <person name="Steffenson B.J."/>
            <person name="Schwessinger B."/>
            <person name="Dodds P.N."/>
            <person name="Figueroa M."/>
        </authorList>
    </citation>
    <scope>NUCLEOTIDE SEQUENCE [LARGE SCALE GENOMIC DNA]</scope>
    <source>
        <strain evidence="3">21-0</strain>
        <strain evidence="4 6">Ug99</strain>
    </source>
</reference>
<evidence type="ECO:0000313" key="3">
    <source>
        <dbReference type="EMBL" id="KAA1070445.1"/>
    </source>
</evidence>
<organism evidence="4 6">
    <name type="scientific">Puccinia graminis f. sp. tritici</name>
    <dbReference type="NCBI Taxonomy" id="56615"/>
    <lineage>
        <taxon>Eukaryota</taxon>
        <taxon>Fungi</taxon>
        <taxon>Dikarya</taxon>
        <taxon>Basidiomycota</taxon>
        <taxon>Pucciniomycotina</taxon>
        <taxon>Pucciniomycetes</taxon>
        <taxon>Pucciniales</taxon>
        <taxon>Pucciniaceae</taxon>
        <taxon>Puccinia</taxon>
    </lineage>
</organism>
<dbReference type="AlphaFoldDB" id="A0A5B0NN22"/>
<feature type="region of interest" description="Disordered" evidence="1">
    <location>
        <begin position="151"/>
        <end position="173"/>
    </location>
</feature>
<protein>
    <recommendedName>
        <fullName evidence="2">DUF6589 domain-containing protein</fullName>
    </recommendedName>
</protein>
<feature type="domain" description="DUF6589" evidence="2">
    <location>
        <begin position="348"/>
        <end position="746"/>
    </location>
</feature>
<name>A0A5B0NN22_PUCGR</name>
<dbReference type="InterPro" id="IPR046496">
    <property type="entry name" value="DUF6589"/>
</dbReference>
<evidence type="ECO:0000313" key="5">
    <source>
        <dbReference type="Proteomes" id="UP000324748"/>
    </source>
</evidence>
<dbReference type="Pfam" id="PF20231">
    <property type="entry name" value="DUF6589"/>
    <property type="match status" value="1"/>
</dbReference>
<feature type="region of interest" description="Disordered" evidence="1">
    <location>
        <begin position="809"/>
        <end position="843"/>
    </location>
</feature>
<dbReference type="EMBL" id="VSWC01000171">
    <property type="protein sequence ID" value="KAA1070445.1"/>
    <property type="molecule type" value="Genomic_DNA"/>
</dbReference>
<evidence type="ECO:0000256" key="1">
    <source>
        <dbReference type="SAM" id="MobiDB-lite"/>
    </source>
</evidence>
<dbReference type="Proteomes" id="UP000324748">
    <property type="component" value="Unassembled WGS sequence"/>
</dbReference>
<accession>A0A5B0NN22</accession>
<dbReference type="EMBL" id="VDEP01000404">
    <property type="protein sequence ID" value="KAA1089956.1"/>
    <property type="molecule type" value="Genomic_DNA"/>
</dbReference>
<comment type="caution">
    <text evidence="4">The sequence shown here is derived from an EMBL/GenBank/DDBJ whole genome shotgun (WGS) entry which is preliminary data.</text>
</comment>
<evidence type="ECO:0000259" key="2">
    <source>
        <dbReference type="Pfam" id="PF20231"/>
    </source>
</evidence>
<proteinExistence type="predicted"/>
<keyword evidence="5" id="KW-1185">Reference proteome</keyword>
<evidence type="ECO:0000313" key="6">
    <source>
        <dbReference type="Proteomes" id="UP000325313"/>
    </source>
</evidence>